<keyword evidence="3" id="KW-1185">Reference proteome</keyword>
<feature type="region of interest" description="Disordered" evidence="1">
    <location>
        <begin position="264"/>
        <end position="307"/>
    </location>
</feature>
<protein>
    <submittedName>
        <fullName evidence="2">Uncharacterized protein</fullName>
    </submittedName>
</protein>
<evidence type="ECO:0000313" key="2">
    <source>
        <dbReference type="EMBL" id="RNF11290.1"/>
    </source>
</evidence>
<dbReference type="AlphaFoldDB" id="A0A3R7NT86"/>
<dbReference type="EMBL" id="MKKU01000464">
    <property type="protein sequence ID" value="RNF11290.1"/>
    <property type="molecule type" value="Genomic_DNA"/>
</dbReference>
<feature type="region of interest" description="Disordered" evidence="1">
    <location>
        <begin position="27"/>
        <end position="97"/>
    </location>
</feature>
<dbReference type="OrthoDB" id="249873at2759"/>
<gene>
    <name evidence="2" type="ORF">Tco025E_06743</name>
</gene>
<feature type="compositionally biased region" description="Low complexity" evidence="1">
    <location>
        <begin position="66"/>
        <end position="83"/>
    </location>
</feature>
<feature type="region of interest" description="Disordered" evidence="1">
    <location>
        <begin position="111"/>
        <end position="144"/>
    </location>
</feature>
<feature type="region of interest" description="Disordered" evidence="1">
    <location>
        <begin position="177"/>
        <end position="229"/>
    </location>
</feature>
<organism evidence="2 3">
    <name type="scientific">Trypanosoma conorhini</name>
    <dbReference type="NCBI Taxonomy" id="83891"/>
    <lineage>
        <taxon>Eukaryota</taxon>
        <taxon>Discoba</taxon>
        <taxon>Euglenozoa</taxon>
        <taxon>Kinetoplastea</taxon>
        <taxon>Metakinetoplastina</taxon>
        <taxon>Trypanosomatida</taxon>
        <taxon>Trypanosomatidae</taxon>
        <taxon>Trypanosoma</taxon>
    </lineage>
</organism>
<dbReference type="RefSeq" id="XP_029226357.1">
    <property type="nucleotide sequence ID" value="XM_029373615.1"/>
</dbReference>
<sequence length="338" mass="36339">MRRRPASEETEEREDALERVGLTVSRRTWPVRHAAAPKHATAVAEGTDTSHRSGSSCDAALGDGLTATMTSSSTPRPSTLTARASPPPTNGGRQNREISVDIVWGERDETAAPAGAHAAKARTPSTVLTRAPRPSPEWSHAAASPAIVRRRLSLHEEGRRSGTAATPAMAMAVTHAQHTPSPAARLSVATPTPTPTPWHRMPPLLPVRDPPTESRELSMRPGYTLPSPRTPLWTALEEEDEEEEVVVGTHEGAVVGLPLARRPSSFAHHAPSPDNVHAASDAGQGPREPEAHATAGHKRARQADEEVRKAQADAWVAEMQSFFARLEERPLLTVTIDD</sequence>
<evidence type="ECO:0000256" key="1">
    <source>
        <dbReference type="SAM" id="MobiDB-lite"/>
    </source>
</evidence>
<reference evidence="2 3" key="1">
    <citation type="journal article" date="2018" name="BMC Genomics">
        <title>Genomic comparison of Trypanosoma conorhini and Trypanosoma rangeli to Trypanosoma cruzi strains of high and low virulence.</title>
        <authorList>
            <person name="Bradwell K.R."/>
            <person name="Koparde V.N."/>
            <person name="Matveyev A.V."/>
            <person name="Serrano M.G."/>
            <person name="Alves J.M."/>
            <person name="Parikh H."/>
            <person name="Huang B."/>
            <person name="Lee V."/>
            <person name="Espinosa-Alvarez O."/>
            <person name="Ortiz P.A."/>
            <person name="Costa-Martins A.G."/>
            <person name="Teixeira M.M."/>
            <person name="Buck G.A."/>
        </authorList>
    </citation>
    <scope>NUCLEOTIDE SEQUENCE [LARGE SCALE GENOMIC DNA]</scope>
    <source>
        <strain evidence="2 3">025E</strain>
    </source>
</reference>
<dbReference type="GeneID" id="40320354"/>
<evidence type="ECO:0000313" key="3">
    <source>
        <dbReference type="Proteomes" id="UP000284403"/>
    </source>
</evidence>
<dbReference type="Proteomes" id="UP000284403">
    <property type="component" value="Unassembled WGS sequence"/>
</dbReference>
<proteinExistence type="predicted"/>
<name>A0A3R7NT86_9TRYP</name>
<accession>A0A3R7NT86</accession>
<comment type="caution">
    <text evidence="2">The sequence shown here is derived from an EMBL/GenBank/DDBJ whole genome shotgun (WGS) entry which is preliminary data.</text>
</comment>